<proteinExistence type="predicted"/>
<reference evidence="1" key="1">
    <citation type="journal article" date="2020" name="Stud. Mycol.">
        <title>101 Dothideomycetes genomes: a test case for predicting lifestyles and emergence of pathogens.</title>
        <authorList>
            <person name="Haridas S."/>
            <person name="Albert R."/>
            <person name="Binder M."/>
            <person name="Bloem J."/>
            <person name="Labutti K."/>
            <person name="Salamov A."/>
            <person name="Andreopoulos B."/>
            <person name="Baker S."/>
            <person name="Barry K."/>
            <person name="Bills G."/>
            <person name="Bluhm B."/>
            <person name="Cannon C."/>
            <person name="Castanera R."/>
            <person name="Culley D."/>
            <person name="Daum C."/>
            <person name="Ezra D."/>
            <person name="Gonzalez J."/>
            <person name="Henrissat B."/>
            <person name="Kuo A."/>
            <person name="Liang C."/>
            <person name="Lipzen A."/>
            <person name="Lutzoni F."/>
            <person name="Magnuson J."/>
            <person name="Mondo S."/>
            <person name="Nolan M."/>
            <person name="Ohm R."/>
            <person name="Pangilinan J."/>
            <person name="Park H.-J."/>
            <person name="Ramirez L."/>
            <person name="Alfaro M."/>
            <person name="Sun H."/>
            <person name="Tritt A."/>
            <person name="Yoshinaga Y."/>
            <person name="Zwiers L.-H."/>
            <person name="Turgeon B."/>
            <person name="Goodwin S."/>
            <person name="Spatafora J."/>
            <person name="Crous P."/>
            <person name="Grigoriev I."/>
        </authorList>
    </citation>
    <scope>NUCLEOTIDE SEQUENCE</scope>
    <source>
        <strain evidence="1">CBS 122368</strain>
    </source>
</reference>
<dbReference type="GeneID" id="54575981"/>
<dbReference type="AlphaFoldDB" id="A0A6A6HVN0"/>
<dbReference type="OrthoDB" id="5239118at2759"/>
<dbReference type="Proteomes" id="UP000800094">
    <property type="component" value="Unassembled WGS sequence"/>
</dbReference>
<name>A0A6A6HVN0_9PLEO</name>
<organism evidence="1 2">
    <name type="scientific">Trematosphaeria pertusa</name>
    <dbReference type="NCBI Taxonomy" id="390896"/>
    <lineage>
        <taxon>Eukaryota</taxon>
        <taxon>Fungi</taxon>
        <taxon>Dikarya</taxon>
        <taxon>Ascomycota</taxon>
        <taxon>Pezizomycotina</taxon>
        <taxon>Dothideomycetes</taxon>
        <taxon>Pleosporomycetidae</taxon>
        <taxon>Pleosporales</taxon>
        <taxon>Massarineae</taxon>
        <taxon>Trematosphaeriaceae</taxon>
        <taxon>Trematosphaeria</taxon>
    </lineage>
</organism>
<dbReference type="RefSeq" id="XP_033676484.1">
    <property type="nucleotide sequence ID" value="XM_033822651.1"/>
</dbReference>
<feature type="non-terminal residue" evidence="1">
    <location>
        <position position="1"/>
    </location>
</feature>
<dbReference type="EMBL" id="ML987212">
    <property type="protein sequence ID" value="KAF2241480.1"/>
    <property type="molecule type" value="Genomic_DNA"/>
</dbReference>
<evidence type="ECO:0000313" key="1">
    <source>
        <dbReference type="EMBL" id="KAF2241480.1"/>
    </source>
</evidence>
<feature type="non-terminal residue" evidence="1">
    <location>
        <position position="117"/>
    </location>
</feature>
<protein>
    <submittedName>
        <fullName evidence="1">Uncharacterized protein</fullName>
    </submittedName>
</protein>
<accession>A0A6A6HVN0</accession>
<sequence>IDSRNLLRDLVLVFQIFPASRQLPSRFRNATLLDDIDRFTPSITSRTYHFRRTVTLCEQVIRCAPEEKIWDALYVLVTESTPPPRLPSSLQQTPWLRNTSSFANSTGHRNYVDNVAR</sequence>
<keyword evidence="2" id="KW-1185">Reference proteome</keyword>
<gene>
    <name evidence="1" type="ORF">BU26DRAFT_386781</name>
</gene>
<evidence type="ECO:0000313" key="2">
    <source>
        <dbReference type="Proteomes" id="UP000800094"/>
    </source>
</evidence>